<keyword evidence="1" id="KW-0472">Membrane</keyword>
<dbReference type="Proteomes" id="UP000255213">
    <property type="component" value="Unassembled WGS sequence"/>
</dbReference>
<evidence type="ECO:0000313" key="5">
    <source>
        <dbReference type="Proteomes" id="UP000255213"/>
    </source>
</evidence>
<gene>
    <name evidence="2" type="ORF">BU200_01085</name>
    <name evidence="3" type="ORF">NCTC12957_00116</name>
</gene>
<evidence type="ECO:0000256" key="1">
    <source>
        <dbReference type="SAM" id="Phobius"/>
    </source>
</evidence>
<feature type="transmembrane region" description="Helical" evidence="1">
    <location>
        <begin position="86"/>
        <end position="110"/>
    </location>
</feature>
<keyword evidence="4" id="KW-1185">Reference proteome</keyword>
<feature type="transmembrane region" description="Helical" evidence="1">
    <location>
        <begin position="12"/>
        <end position="33"/>
    </location>
</feature>
<name>A0A1Q8EFW4_STRAI</name>
<keyword evidence="1" id="KW-1133">Transmembrane helix</keyword>
<dbReference type="EMBL" id="UHEN01000001">
    <property type="protein sequence ID" value="SUN05102.1"/>
    <property type="molecule type" value="Genomic_DNA"/>
</dbReference>
<evidence type="ECO:0000313" key="4">
    <source>
        <dbReference type="Proteomes" id="UP000186437"/>
    </source>
</evidence>
<reference evidence="4" key="2">
    <citation type="submission" date="2016-12" db="EMBL/GenBank/DDBJ databases">
        <authorList>
            <person name="Gulvik C.A."/>
        </authorList>
    </citation>
    <scope>NUCLEOTIDE SEQUENCE [LARGE SCALE GENOMIC DNA]</scope>
    <source>
        <strain evidence="4">ATCC 51725</strain>
    </source>
</reference>
<evidence type="ECO:0000313" key="3">
    <source>
        <dbReference type="EMBL" id="SUN05102.1"/>
    </source>
</evidence>
<dbReference type="Proteomes" id="UP000186437">
    <property type="component" value="Unassembled WGS sequence"/>
</dbReference>
<organism evidence="2 4">
    <name type="scientific">Streptococcus acidominimus</name>
    <dbReference type="NCBI Taxonomy" id="1326"/>
    <lineage>
        <taxon>Bacteria</taxon>
        <taxon>Bacillati</taxon>
        <taxon>Bacillota</taxon>
        <taxon>Bacilli</taxon>
        <taxon>Lactobacillales</taxon>
        <taxon>Streptococcaceae</taxon>
        <taxon>Streptococcus</taxon>
    </lineage>
</organism>
<protein>
    <submittedName>
        <fullName evidence="2">Uncharacterized protein</fullName>
    </submittedName>
</protein>
<sequence length="165" mass="18852">MINFLSKNRFWMALSAFLVFSIIFSYFAVPYLISFKNHSDFVGDVLNFSSILTGFLGALLGILVSISKTSKVMINILDSHIAKMQFVFSLVIPFALGIVNVLVCMFYRLYLVNELENLLLAHIFVVSAINFVLMSSMVTYFIFTIYFRETSKAEEIKNVKPKLKK</sequence>
<dbReference type="EMBL" id="MSJL01000003">
    <property type="protein sequence ID" value="OLF50646.1"/>
    <property type="molecule type" value="Genomic_DNA"/>
</dbReference>
<feature type="transmembrane region" description="Helical" evidence="1">
    <location>
        <begin position="45"/>
        <end position="66"/>
    </location>
</feature>
<dbReference type="RefSeq" id="WP_075098390.1">
    <property type="nucleotide sequence ID" value="NZ_MSJL01000003.1"/>
</dbReference>
<proteinExistence type="predicted"/>
<reference evidence="3 5" key="3">
    <citation type="submission" date="2018-06" db="EMBL/GenBank/DDBJ databases">
        <authorList>
            <consortium name="Pathogen Informatics"/>
            <person name="Doyle S."/>
        </authorList>
    </citation>
    <scope>NUCLEOTIDE SEQUENCE [LARGE SCALE GENOMIC DNA]</scope>
    <source>
        <strain evidence="3 5">NCTC12957</strain>
    </source>
</reference>
<dbReference type="OrthoDB" id="10008307at2"/>
<dbReference type="AlphaFoldDB" id="A0A1Q8EFW4"/>
<keyword evidence="1" id="KW-0812">Transmembrane</keyword>
<feature type="transmembrane region" description="Helical" evidence="1">
    <location>
        <begin position="122"/>
        <end position="147"/>
    </location>
</feature>
<accession>A0A1Q8EFW4</accession>
<evidence type="ECO:0000313" key="2">
    <source>
        <dbReference type="EMBL" id="OLF50646.1"/>
    </source>
</evidence>
<reference evidence="2" key="1">
    <citation type="submission" date="2016-12" db="EMBL/GenBank/DDBJ databases">
        <authorList>
            <person name="Song W.-J."/>
            <person name="Kurnit D.M."/>
        </authorList>
    </citation>
    <scope>NUCLEOTIDE SEQUENCE [LARGE SCALE GENOMIC DNA]</scope>
    <source>
        <strain evidence="2">ATCC 51725</strain>
    </source>
</reference>